<keyword evidence="2" id="KW-1185">Reference proteome</keyword>
<gene>
    <name evidence="1" type="ORF">EO081_12350</name>
</gene>
<reference evidence="1 2" key="1">
    <citation type="submission" date="2019-01" db="EMBL/GenBank/DDBJ databases">
        <title>Sphingomonas mucosissima sp. nov. and Sphingomonas desiccabilis sp. nov., from biological soil crusts in the Colorado Plateau, USA.</title>
        <authorList>
            <person name="Zhu D."/>
        </authorList>
    </citation>
    <scope>NUCLEOTIDE SEQUENCE [LARGE SCALE GENOMIC DNA]</scope>
    <source>
        <strain evidence="1 2">CP1D</strain>
    </source>
</reference>
<dbReference type="OrthoDB" id="568723at2"/>
<sequence>MTLRTVWIKVLASVSVSMLAWGAVPADAQFGMLGDLAKRAGVSMPSLRKEPITTSLPDARWGDPSQDGFVPREAKRNLAELQRTPNGGFVLQPGYYSFHDQSYCLHAGTHGPGNGDGYLYAPPLGAAKDAVITIVRNSVQHPEIDQHTIQALLWAILSRAKLEDMSNEHRAAAAQLLTPRQLAGLNRGVLDMLSSGPIADNLPSEVRAVLRAEADLRQMLTTPGTSYGELERVAVLAGMAPVGAGSRDVPNGRWSHHPDGYWVRYLPSSYTNTVVEIWVPANAPGVGKEFDPATHIAVPGNTARQRLIQSGRAYRAS</sequence>
<comment type="caution">
    <text evidence="1">The sequence shown here is derived from an EMBL/GenBank/DDBJ whole genome shotgun (WGS) entry which is preliminary data.</text>
</comment>
<protein>
    <submittedName>
        <fullName evidence="1">Uncharacterized protein</fullName>
    </submittedName>
</protein>
<accession>A0A4Q2IQQ0</accession>
<dbReference type="Proteomes" id="UP000292347">
    <property type="component" value="Unassembled WGS sequence"/>
</dbReference>
<dbReference type="AlphaFoldDB" id="A0A4Q2IQQ0"/>
<dbReference type="EMBL" id="SDPT01000002">
    <property type="protein sequence ID" value="RXZ31973.1"/>
    <property type="molecule type" value="Genomic_DNA"/>
</dbReference>
<evidence type="ECO:0000313" key="2">
    <source>
        <dbReference type="Proteomes" id="UP000292347"/>
    </source>
</evidence>
<organism evidence="1 2">
    <name type="scientific">Sphingomonas desiccabilis</name>
    <dbReference type="NCBI Taxonomy" id="429134"/>
    <lineage>
        <taxon>Bacteria</taxon>
        <taxon>Pseudomonadati</taxon>
        <taxon>Pseudomonadota</taxon>
        <taxon>Alphaproteobacteria</taxon>
        <taxon>Sphingomonadales</taxon>
        <taxon>Sphingomonadaceae</taxon>
        <taxon>Sphingomonas</taxon>
    </lineage>
</organism>
<proteinExistence type="predicted"/>
<dbReference type="RefSeq" id="WP_129342188.1">
    <property type="nucleotide sequence ID" value="NZ_JACIDD010000002.1"/>
</dbReference>
<evidence type="ECO:0000313" key="1">
    <source>
        <dbReference type="EMBL" id="RXZ31973.1"/>
    </source>
</evidence>
<name>A0A4Q2IQQ0_9SPHN</name>